<protein>
    <recommendedName>
        <fullName evidence="4">5-formyltetrahydrofolate cyclo-ligase</fullName>
        <ecNumber evidence="4">6.3.3.2</ecNumber>
    </recommendedName>
</protein>
<keyword evidence="4" id="KW-0479">Metal-binding</keyword>
<comment type="cofactor">
    <cofactor evidence="4">
        <name>Mg(2+)</name>
        <dbReference type="ChEBI" id="CHEBI:18420"/>
    </cofactor>
</comment>
<dbReference type="SUPFAM" id="SSF100950">
    <property type="entry name" value="NagB/RpiA/CoA transferase-like"/>
    <property type="match status" value="1"/>
</dbReference>
<evidence type="ECO:0000256" key="3">
    <source>
        <dbReference type="ARBA" id="ARBA00022840"/>
    </source>
</evidence>
<proteinExistence type="inferred from homology"/>
<comment type="similarity">
    <text evidence="1 4">Belongs to the 5-formyltetrahydrofolate cyclo-ligase family.</text>
</comment>
<dbReference type="InterPro" id="IPR037171">
    <property type="entry name" value="NagB/RpiA_transferase-like"/>
</dbReference>
<keyword evidence="2 4" id="KW-0547">Nucleotide-binding</keyword>
<dbReference type="EC" id="6.3.3.2" evidence="4"/>
<sequence>MAVPPPHLDFMILDKPALRARLRAERDGFAAQSSTAILAPEAFVERLRPGMTVATYCPVGSEADPTQLAAAAADAGCALALPFVIDRAAPIRFLAWELGQPLVAGPFNLRQPDPASPEVTPDVILTPLVGFDRRLNRLGQGAGHYDRAFARFENAWRIGVAWSVQEVPAIPADIWDVPLHAIITEEGMLWHAEK</sequence>
<name>A0ABU3N1W7_9SPHN</name>
<comment type="caution">
    <text evidence="5">The sequence shown here is derived from an EMBL/GenBank/DDBJ whole genome shotgun (WGS) entry which is preliminary data.</text>
</comment>
<reference evidence="5" key="1">
    <citation type="submission" date="2022-04" db="EMBL/GenBank/DDBJ databases">
        <title>Tomato heritable bacteria conferring resistance against bacterial wilt.</title>
        <authorList>
            <person name="Yin J."/>
        </authorList>
    </citation>
    <scope>NUCLEOTIDE SEQUENCE</scope>
    <source>
        <strain evidence="5">Cra20</strain>
    </source>
</reference>
<dbReference type="GO" id="GO:0030272">
    <property type="term" value="F:5-formyltetrahydrofolate cyclo-ligase activity"/>
    <property type="evidence" value="ECO:0007669"/>
    <property type="project" value="UniProtKB-EC"/>
</dbReference>
<keyword evidence="3 4" id="KW-0067">ATP-binding</keyword>
<dbReference type="EMBL" id="JALMLT010000001">
    <property type="protein sequence ID" value="MDT8757854.1"/>
    <property type="molecule type" value="Genomic_DNA"/>
</dbReference>
<evidence type="ECO:0000256" key="4">
    <source>
        <dbReference type="RuleBase" id="RU361279"/>
    </source>
</evidence>
<dbReference type="Pfam" id="PF01812">
    <property type="entry name" value="5-FTHF_cyc-lig"/>
    <property type="match status" value="1"/>
</dbReference>
<evidence type="ECO:0000256" key="2">
    <source>
        <dbReference type="ARBA" id="ARBA00022741"/>
    </source>
</evidence>
<accession>A0ABU3N1W7</accession>
<dbReference type="InterPro" id="IPR002698">
    <property type="entry name" value="FTHF_cligase"/>
</dbReference>
<dbReference type="NCBIfam" id="TIGR02727">
    <property type="entry name" value="MTHFS_bact"/>
    <property type="match status" value="1"/>
</dbReference>
<gene>
    <name evidence="5" type="ORF">MZO42_04020</name>
</gene>
<evidence type="ECO:0000313" key="5">
    <source>
        <dbReference type="EMBL" id="MDT8757854.1"/>
    </source>
</evidence>
<organism evidence="5">
    <name type="scientific">Sphingomonas psychrotolerans</name>
    <dbReference type="NCBI Taxonomy" id="1327635"/>
    <lineage>
        <taxon>Bacteria</taxon>
        <taxon>Pseudomonadati</taxon>
        <taxon>Pseudomonadota</taxon>
        <taxon>Alphaproteobacteria</taxon>
        <taxon>Sphingomonadales</taxon>
        <taxon>Sphingomonadaceae</taxon>
        <taxon>Sphingomonas</taxon>
    </lineage>
</organism>
<evidence type="ECO:0000256" key="1">
    <source>
        <dbReference type="ARBA" id="ARBA00010638"/>
    </source>
</evidence>
<dbReference type="PANTHER" id="PTHR23407">
    <property type="entry name" value="ATPASE INHIBITOR/5-FORMYLTETRAHYDROFOLATE CYCLO-LIGASE"/>
    <property type="match status" value="1"/>
</dbReference>
<keyword evidence="5" id="KW-0436">Ligase</keyword>
<keyword evidence="4" id="KW-0460">Magnesium</keyword>
<dbReference type="PANTHER" id="PTHR23407:SF1">
    <property type="entry name" value="5-FORMYLTETRAHYDROFOLATE CYCLO-LIGASE"/>
    <property type="match status" value="1"/>
</dbReference>
<dbReference type="Gene3D" id="3.40.50.10420">
    <property type="entry name" value="NagB/RpiA/CoA transferase-like"/>
    <property type="match status" value="1"/>
</dbReference>
<dbReference type="InterPro" id="IPR024185">
    <property type="entry name" value="FTHF_cligase-like_sf"/>
</dbReference>
<dbReference type="PIRSF" id="PIRSF006806">
    <property type="entry name" value="FTHF_cligase"/>
    <property type="match status" value="1"/>
</dbReference>
<comment type="catalytic activity">
    <reaction evidence="4">
        <text>(6S)-5-formyl-5,6,7,8-tetrahydrofolate + ATP = (6R)-5,10-methenyltetrahydrofolate + ADP + phosphate</text>
        <dbReference type="Rhea" id="RHEA:10488"/>
        <dbReference type="ChEBI" id="CHEBI:30616"/>
        <dbReference type="ChEBI" id="CHEBI:43474"/>
        <dbReference type="ChEBI" id="CHEBI:57455"/>
        <dbReference type="ChEBI" id="CHEBI:57457"/>
        <dbReference type="ChEBI" id="CHEBI:456216"/>
        <dbReference type="EC" id="6.3.3.2"/>
    </reaction>
</comment>